<dbReference type="SUPFAM" id="SSF51735">
    <property type="entry name" value="NAD(P)-binding Rossmann-fold domains"/>
    <property type="match status" value="1"/>
</dbReference>
<evidence type="ECO:0000313" key="2">
    <source>
        <dbReference type="EMBL" id="GEO11971.1"/>
    </source>
</evidence>
<dbReference type="RefSeq" id="WP_147206096.1">
    <property type="nucleotide sequence ID" value="NZ_BJYT01000034.1"/>
</dbReference>
<dbReference type="InterPro" id="IPR001509">
    <property type="entry name" value="Epimerase_deHydtase"/>
</dbReference>
<dbReference type="GO" id="GO:0005737">
    <property type="term" value="C:cytoplasm"/>
    <property type="evidence" value="ECO:0007669"/>
    <property type="project" value="TreeGrafter"/>
</dbReference>
<organism evidence="2 3">
    <name type="scientific">Segetibacter aerophilus</name>
    <dbReference type="NCBI Taxonomy" id="670293"/>
    <lineage>
        <taxon>Bacteria</taxon>
        <taxon>Pseudomonadati</taxon>
        <taxon>Bacteroidota</taxon>
        <taxon>Chitinophagia</taxon>
        <taxon>Chitinophagales</taxon>
        <taxon>Chitinophagaceae</taxon>
        <taxon>Segetibacter</taxon>
    </lineage>
</organism>
<evidence type="ECO:0000259" key="1">
    <source>
        <dbReference type="Pfam" id="PF01370"/>
    </source>
</evidence>
<dbReference type="GO" id="GO:0004029">
    <property type="term" value="F:aldehyde dehydrogenase (NAD+) activity"/>
    <property type="evidence" value="ECO:0007669"/>
    <property type="project" value="TreeGrafter"/>
</dbReference>
<dbReference type="InterPro" id="IPR036291">
    <property type="entry name" value="NAD(P)-bd_dom_sf"/>
</dbReference>
<comment type="caution">
    <text evidence="2">The sequence shown here is derived from an EMBL/GenBank/DDBJ whole genome shotgun (WGS) entry which is preliminary data.</text>
</comment>
<dbReference type="PANTHER" id="PTHR48079">
    <property type="entry name" value="PROTEIN YEEZ"/>
    <property type="match status" value="1"/>
</dbReference>
<keyword evidence="3" id="KW-1185">Reference proteome</keyword>
<dbReference type="EMBL" id="BJYT01000034">
    <property type="protein sequence ID" value="GEO11971.1"/>
    <property type="molecule type" value="Genomic_DNA"/>
</dbReference>
<proteinExistence type="predicted"/>
<sequence length="349" mass="38594">MSETSDETLPEATKVGQSKRLTDSILVTGGSGLVGSHLIQQLIKEGRNVKGLYRSQIPDIPGKEKVSWVKGDILDVVALDEAFEGVEQVFHCAAIVSFSEKRKQELFLTNIEGTANVVNAALQAGVKKMCFVSSVAALGKIKSGGVTNEDTAWDEKNNDSNYGKSKYLAEVEVWRGIAEGLEAVIVNPAIILGAGNWDEGSTKIFKTVYEEFPWYTDGSTGFVDVKDVANAMIQLMDTDVTAQRFILSTENKQFKDVFTIAANAFGKKPPYKKVNKFMANMVWRAAAVKSMFSGEQPLLTKETADAAQRTVRFDNTKLKHYLPSFAYTPLEETIQRVCAELKKKYKLEY</sequence>
<evidence type="ECO:0000313" key="3">
    <source>
        <dbReference type="Proteomes" id="UP000321513"/>
    </source>
</evidence>
<dbReference type="Pfam" id="PF01370">
    <property type="entry name" value="Epimerase"/>
    <property type="match status" value="1"/>
</dbReference>
<dbReference type="OrthoDB" id="596910at2"/>
<gene>
    <name evidence="2" type="ORF">SAE01_44670</name>
</gene>
<dbReference type="PANTHER" id="PTHR48079:SF6">
    <property type="entry name" value="NAD(P)-BINDING DOMAIN-CONTAINING PROTEIN-RELATED"/>
    <property type="match status" value="1"/>
</dbReference>
<dbReference type="InterPro" id="IPR051783">
    <property type="entry name" value="NAD(P)-dependent_oxidoreduct"/>
</dbReference>
<dbReference type="Gene3D" id="3.40.50.720">
    <property type="entry name" value="NAD(P)-binding Rossmann-like Domain"/>
    <property type="match status" value="1"/>
</dbReference>
<reference evidence="2 3" key="1">
    <citation type="submission" date="2019-07" db="EMBL/GenBank/DDBJ databases">
        <title>Whole genome shotgun sequence of Segetibacter aerophilus NBRC 106135.</title>
        <authorList>
            <person name="Hosoyama A."/>
            <person name="Uohara A."/>
            <person name="Ohji S."/>
            <person name="Ichikawa N."/>
        </authorList>
    </citation>
    <scope>NUCLEOTIDE SEQUENCE [LARGE SCALE GENOMIC DNA]</scope>
    <source>
        <strain evidence="2 3">NBRC 106135</strain>
    </source>
</reference>
<name>A0A512BJ28_9BACT</name>
<dbReference type="Proteomes" id="UP000321513">
    <property type="component" value="Unassembled WGS sequence"/>
</dbReference>
<dbReference type="AlphaFoldDB" id="A0A512BJ28"/>
<protein>
    <submittedName>
        <fullName evidence="2">NAD-dependent epimerase</fullName>
    </submittedName>
</protein>
<feature type="domain" description="NAD-dependent epimerase/dehydratase" evidence="1">
    <location>
        <begin position="25"/>
        <end position="238"/>
    </location>
</feature>
<accession>A0A512BJ28</accession>